<dbReference type="EMBL" id="BAAAEU010000025">
    <property type="protein sequence ID" value="GAA0723303.1"/>
    <property type="molecule type" value="Genomic_DNA"/>
</dbReference>
<organism evidence="1 2">
    <name type="scientific">Dokdonella soli</name>
    <dbReference type="NCBI Taxonomy" id="529810"/>
    <lineage>
        <taxon>Bacteria</taxon>
        <taxon>Pseudomonadati</taxon>
        <taxon>Pseudomonadota</taxon>
        <taxon>Gammaproteobacteria</taxon>
        <taxon>Lysobacterales</taxon>
        <taxon>Rhodanobacteraceae</taxon>
        <taxon>Dokdonella</taxon>
    </lineage>
</organism>
<accession>A0ABP3U6N6</accession>
<protein>
    <submittedName>
        <fullName evidence="1">Uncharacterized protein</fullName>
    </submittedName>
</protein>
<comment type="caution">
    <text evidence="1">The sequence shown here is derived from an EMBL/GenBank/DDBJ whole genome shotgun (WGS) entry which is preliminary data.</text>
</comment>
<name>A0ABP3U6N6_9GAMM</name>
<dbReference type="Proteomes" id="UP001501523">
    <property type="component" value="Unassembled WGS sequence"/>
</dbReference>
<sequence>MIVIAPVVRLIVLHDRVDRSTVSPDSVVGVAMTARKLPGPLSAQVVTVQVFAAIASGAASANRAAKHAASGLRRAADNTDWIEGFMHMLPG</sequence>
<keyword evidence="2" id="KW-1185">Reference proteome</keyword>
<gene>
    <name evidence="1" type="ORF">GCM10009105_35210</name>
</gene>
<reference evidence="2" key="1">
    <citation type="journal article" date="2019" name="Int. J. Syst. Evol. Microbiol.">
        <title>The Global Catalogue of Microorganisms (GCM) 10K type strain sequencing project: providing services to taxonomists for standard genome sequencing and annotation.</title>
        <authorList>
            <consortium name="The Broad Institute Genomics Platform"/>
            <consortium name="The Broad Institute Genome Sequencing Center for Infectious Disease"/>
            <person name="Wu L."/>
            <person name="Ma J."/>
        </authorList>
    </citation>
    <scope>NUCLEOTIDE SEQUENCE [LARGE SCALE GENOMIC DNA]</scope>
    <source>
        <strain evidence="2">JCM 15421</strain>
    </source>
</reference>
<evidence type="ECO:0000313" key="2">
    <source>
        <dbReference type="Proteomes" id="UP001501523"/>
    </source>
</evidence>
<evidence type="ECO:0000313" key="1">
    <source>
        <dbReference type="EMBL" id="GAA0723303.1"/>
    </source>
</evidence>
<proteinExistence type="predicted"/>